<dbReference type="AlphaFoldDB" id="A0A7S4AX01"/>
<gene>
    <name evidence="2" type="ORF">PAUS00366_LOCUS22242</name>
</gene>
<name>A0A7S4AX01_9STRA</name>
<feature type="signal peptide" evidence="1">
    <location>
        <begin position="1"/>
        <end position="30"/>
    </location>
</feature>
<organism evidence="2">
    <name type="scientific">Pseudo-nitzschia australis</name>
    <dbReference type="NCBI Taxonomy" id="44445"/>
    <lineage>
        <taxon>Eukaryota</taxon>
        <taxon>Sar</taxon>
        <taxon>Stramenopiles</taxon>
        <taxon>Ochrophyta</taxon>
        <taxon>Bacillariophyta</taxon>
        <taxon>Bacillariophyceae</taxon>
        <taxon>Bacillariophycidae</taxon>
        <taxon>Bacillariales</taxon>
        <taxon>Bacillariaceae</taxon>
        <taxon>Pseudo-nitzschia</taxon>
    </lineage>
</organism>
<evidence type="ECO:0000313" key="2">
    <source>
        <dbReference type="EMBL" id="CAE0729457.1"/>
    </source>
</evidence>
<feature type="chain" id="PRO_5030908070" description="ShKT domain-containing protein" evidence="1">
    <location>
        <begin position="31"/>
        <end position="553"/>
    </location>
</feature>
<accession>A0A7S4AX01</accession>
<evidence type="ECO:0008006" key="3">
    <source>
        <dbReference type="Google" id="ProtNLM"/>
    </source>
</evidence>
<dbReference type="EMBL" id="HBIX01034085">
    <property type="protein sequence ID" value="CAE0729457.1"/>
    <property type="molecule type" value="Transcribed_RNA"/>
</dbReference>
<protein>
    <recommendedName>
        <fullName evidence="3">ShKT domain-containing protein</fullName>
    </recommendedName>
</protein>
<sequence length="553" mass="61447">MVSALRYYSLTTLVALLATGLLGVAVPSHAALNGPEDLPKLQDLPDSVFEEAQWDGDVPPMLDAPRMIPCADSLTFFKGKKEKKTCKWIASKRKKRRRKLCGRKKVRNNCPEACNVKNCYERVAPLPTPEPLTTCPREFTSDPTVAYAVPYMDRIPDGQLRGIQFPKSTGLDCSRYQDGLECFSNYRLDGCSEDGLQCTPWTRYSCSNDVWQQEFIPSDVCPEETSSSTIRSRGQVCDPKACPESKPEVGTDCSTFLVDNDCPYDYKVFGCEGEDEECFPTSFFRCGEDDTWLMSKYAMPMCPDNTPQGFKSCDPKKCPDKEPVNGSSCSFYQGSDDCDYDHKVMGCSADTQQCSPSKYYTCDEDPIGRTEIWRMSYALSMACWTGGDGASCDPNGCPIQAPLIGSDCSAYQGVEKCMYNYLFTAGCTIESMQCNPTDYFSCDAQDNTWARASMAVATPICQSRSAVELPMGKPCEKCPSVEPADRCPSEKPSPGTRCVDVGYENGLTCNYDFEYFGCTEDELKCTPINTFQCTRLRGWTVKTQLRAENSCGH</sequence>
<evidence type="ECO:0000256" key="1">
    <source>
        <dbReference type="SAM" id="SignalP"/>
    </source>
</evidence>
<proteinExistence type="predicted"/>
<reference evidence="2" key="1">
    <citation type="submission" date="2021-01" db="EMBL/GenBank/DDBJ databases">
        <authorList>
            <person name="Corre E."/>
            <person name="Pelletier E."/>
            <person name="Niang G."/>
            <person name="Scheremetjew M."/>
            <person name="Finn R."/>
            <person name="Kale V."/>
            <person name="Holt S."/>
            <person name="Cochrane G."/>
            <person name="Meng A."/>
            <person name="Brown T."/>
            <person name="Cohen L."/>
        </authorList>
    </citation>
    <scope>NUCLEOTIDE SEQUENCE</scope>
    <source>
        <strain evidence="2">10249 10 AB</strain>
    </source>
</reference>
<keyword evidence="1" id="KW-0732">Signal</keyword>